<gene>
    <name evidence="7" type="ORF">Atai01_61510</name>
</gene>
<proteinExistence type="predicted"/>
<dbReference type="PROSITE" id="PS50850">
    <property type="entry name" value="MFS"/>
    <property type="match status" value="1"/>
</dbReference>
<dbReference type="Gene3D" id="1.20.1250.20">
    <property type="entry name" value="MFS general substrate transporter like domains"/>
    <property type="match status" value="2"/>
</dbReference>
<evidence type="ECO:0000256" key="3">
    <source>
        <dbReference type="ARBA" id="ARBA00022989"/>
    </source>
</evidence>
<keyword evidence="4 5" id="KW-0472">Membrane</keyword>
<dbReference type="PANTHER" id="PTHR23508:SF10">
    <property type="entry name" value="CARBOXYLIC ACID TRANSPORTER PROTEIN HOMOLOG"/>
    <property type="match status" value="1"/>
</dbReference>
<name>A0A9W6VJK1_9PSEU</name>
<feature type="transmembrane region" description="Helical" evidence="5">
    <location>
        <begin position="212"/>
        <end position="230"/>
    </location>
</feature>
<keyword evidence="3 5" id="KW-1133">Transmembrane helix</keyword>
<comment type="caution">
    <text evidence="7">The sequence shown here is derived from an EMBL/GenBank/DDBJ whole genome shotgun (WGS) entry which is preliminary data.</text>
</comment>
<dbReference type="EMBL" id="BSTI01000017">
    <property type="protein sequence ID" value="GLY69532.1"/>
    <property type="molecule type" value="Genomic_DNA"/>
</dbReference>
<keyword evidence="2 5" id="KW-0812">Transmembrane</keyword>
<feature type="transmembrane region" description="Helical" evidence="5">
    <location>
        <begin position="74"/>
        <end position="92"/>
    </location>
</feature>
<dbReference type="GO" id="GO:0046943">
    <property type="term" value="F:carboxylic acid transmembrane transporter activity"/>
    <property type="evidence" value="ECO:0007669"/>
    <property type="project" value="TreeGrafter"/>
</dbReference>
<dbReference type="InterPro" id="IPR020846">
    <property type="entry name" value="MFS_dom"/>
</dbReference>
<feature type="transmembrane region" description="Helical" evidence="5">
    <location>
        <begin position="277"/>
        <end position="295"/>
    </location>
</feature>
<evidence type="ECO:0000256" key="4">
    <source>
        <dbReference type="ARBA" id="ARBA00023136"/>
    </source>
</evidence>
<organism evidence="7 8">
    <name type="scientific">Amycolatopsis taiwanensis</name>
    <dbReference type="NCBI Taxonomy" id="342230"/>
    <lineage>
        <taxon>Bacteria</taxon>
        <taxon>Bacillati</taxon>
        <taxon>Actinomycetota</taxon>
        <taxon>Actinomycetes</taxon>
        <taxon>Pseudonocardiales</taxon>
        <taxon>Pseudonocardiaceae</taxon>
        <taxon>Amycolatopsis</taxon>
    </lineage>
</organism>
<keyword evidence="8" id="KW-1185">Reference proteome</keyword>
<dbReference type="CDD" id="cd17365">
    <property type="entry name" value="MFS_PcaK_like"/>
    <property type="match status" value="1"/>
</dbReference>
<dbReference type="SUPFAM" id="SSF103473">
    <property type="entry name" value="MFS general substrate transporter"/>
    <property type="match status" value="1"/>
</dbReference>
<dbReference type="PROSITE" id="PS00216">
    <property type="entry name" value="SUGAR_TRANSPORT_1"/>
    <property type="match status" value="1"/>
</dbReference>
<feature type="transmembrane region" description="Helical" evidence="5">
    <location>
        <begin position="161"/>
        <end position="181"/>
    </location>
</feature>
<dbReference type="GO" id="GO:0005886">
    <property type="term" value="C:plasma membrane"/>
    <property type="evidence" value="ECO:0007669"/>
    <property type="project" value="UniProtKB-SubCell"/>
</dbReference>
<feature type="transmembrane region" description="Helical" evidence="5">
    <location>
        <begin position="337"/>
        <end position="362"/>
    </location>
</feature>
<dbReference type="RefSeq" id="WP_027944071.1">
    <property type="nucleotide sequence ID" value="NZ_BSTI01000017.1"/>
</dbReference>
<accession>A0A9W6VJK1</accession>
<dbReference type="Pfam" id="PF07690">
    <property type="entry name" value="MFS_1"/>
    <property type="match status" value="1"/>
</dbReference>
<feature type="transmembrane region" description="Helical" evidence="5">
    <location>
        <begin position="250"/>
        <end position="270"/>
    </location>
</feature>
<reference evidence="7" key="1">
    <citation type="submission" date="2023-03" db="EMBL/GenBank/DDBJ databases">
        <title>Amycolatopsis taiwanensis NBRC 103393.</title>
        <authorList>
            <person name="Ichikawa N."/>
            <person name="Sato H."/>
            <person name="Tonouchi N."/>
        </authorList>
    </citation>
    <scope>NUCLEOTIDE SEQUENCE</scope>
    <source>
        <strain evidence="7">NBRC 103393</strain>
    </source>
</reference>
<sequence length="405" mass="42284">MTRTFWPIILCWLTVLIEGYDLVALGVTIPTVLNDGELGFTPAAATAVATISLVGVAIGASGTGPIADRFGRRGVLVASVLLFSVFTVIVPLSPNPLIFGIFRLIAGVGLGACMPTALAVMSETLPARHRASSSTITMTGYHVGAVATSVLALAFGTNWDALYYVGGVVGLVLAGVIWLRLPESAAFLAAKANVQAERRSPRDVLTPRYRRISIAVWVGSFMGLLLVYGLNTWLPQLMRTAGYAMSTSVTLLLVLNTGAIIGLLVAGFVADRRGIKPTVLAWFGIAAVFLALLSMKISSSLLLNLVVLATGIFVFSSQVLIFGYVAHTFPPQVRGTALGLTSGIGRLGAIVGPFVTGALVTAGIAYPWGFWLFAVVAVLGLGAMLVVPRTPATDSEPEVTAVPGT</sequence>
<dbReference type="AlphaFoldDB" id="A0A9W6VJK1"/>
<dbReference type="PANTHER" id="PTHR23508">
    <property type="entry name" value="CARBOXYLIC ACID TRANSPORTER PROTEIN HOMOLOG"/>
    <property type="match status" value="1"/>
</dbReference>
<evidence type="ECO:0000259" key="6">
    <source>
        <dbReference type="PROSITE" id="PS50850"/>
    </source>
</evidence>
<evidence type="ECO:0000313" key="7">
    <source>
        <dbReference type="EMBL" id="GLY69532.1"/>
    </source>
</evidence>
<comment type="subcellular location">
    <subcellularLocation>
        <location evidence="1">Cell membrane</location>
        <topology evidence="1">Multi-pass membrane protein</topology>
    </subcellularLocation>
</comment>
<feature type="transmembrane region" description="Helical" evidence="5">
    <location>
        <begin position="133"/>
        <end position="155"/>
    </location>
</feature>
<dbReference type="InterPro" id="IPR011701">
    <property type="entry name" value="MFS"/>
</dbReference>
<feature type="transmembrane region" description="Helical" evidence="5">
    <location>
        <begin position="301"/>
        <end position="325"/>
    </location>
</feature>
<feature type="transmembrane region" description="Helical" evidence="5">
    <location>
        <begin position="43"/>
        <end position="62"/>
    </location>
</feature>
<feature type="transmembrane region" description="Helical" evidence="5">
    <location>
        <begin position="98"/>
        <end position="121"/>
    </location>
</feature>
<evidence type="ECO:0000256" key="5">
    <source>
        <dbReference type="SAM" id="Phobius"/>
    </source>
</evidence>
<dbReference type="Proteomes" id="UP001165136">
    <property type="component" value="Unassembled WGS sequence"/>
</dbReference>
<dbReference type="InterPro" id="IPR005829">
    <property type="entry name" value="Sugar_transporter_CS"/>
</dbReference>
<dbReference type="InterPro" id="IPR036259">
    <property type="entry name" value="MFS_trans_sf"/>
</dbReference>
<evidence type="ECO:0000256" key="2">
    <source>
        <dbReference type="ARBA" id="ARBA00022692"/>
    </source>
</evidence>
<feature type="domain" description="Major facilitator superfamily (MFS) profile" evidence="6">
    <location>
        <begin position="7"/>
        <end position="392"/>
    </location>
</feature>
<protein>
    <submittedName>
        <fullName evidence="7">MFS transporter</fullName>
    </submittedName>
</protein>
<evidence type="ECO:0000256" key="1">
    <source>
        <dbReference type="ARBA" id="ARBA00004651"/>
    </source>
</evidence>
<evidence type="ECO:0000313" key="8">
    <source>
        <dbReference type="Proteomes" id="UP001165136"/>
    </source>
</evidence>
<feature type="transmembrane region" description="Helical" evidence="5">
    <location>
        <begin position="368"/>
        <end position="387"/>
    </location>
</feature>